<dbReference type="PANTHER" id="PTHR43796">
    <property type="entry name" value="CARBOXYNORSPERMIDINE SYNTHASE"/>
    <property type="match status" value="1"/>
</dbReference>
<evidence type="ECO:0000313" key="2">
    <source>
        <dbReference type="EMBL" id="MBD2869351.1"/>
    </source>
</evidence>
<dbReference type="Gene3D" id="3.30.360.10">
    <property type="entry name" value="Dihydrodipicolinate Reductase, domain 2"/>
    <property type="match status" value="1"/>
</dbReference>
<name>A0A927CP27_9BACL</name>
<reference evidence="2" key="1">
    <citation type="submission" date="2020-09" db="EMBL/GenBank/DDBJ databases">
        <title>A novel bacterium of genus Paenibacillus, isolated from South China Sea.</title>
        <authorList>
            <person name="Huang H."/>
            <person name="Mo K."/>
            <person name="Hu Y."/>
        </authorList>
    </citation>
    <scope>NUCLEOTIDE SEQUENCE</scope>
    <source>
        <strain evidence="2">IB182493</strain>
    </source>
</reference>
<dbReference type="AlphaFoldDB" id="A0A927CP27"/>
<accession>A0A927CP27</accession>
<feature type="domain" description="Saccharopine dehydrogenase NADP binding" evidence="1">
    <location>
        <begin position="5"/>
        <end position="102"/>
    </location>
</feature>
<keyword evidence="3" id="KW-1185">Reference proteome</keyword>
<dbReference type="EMBL" id="JACXIY010000014">
    <property type="protein sequence ID" value="MBD2869351.1"/>
    <property type="molecule type" value="Genomic_DNA"/>
</dbReference>
<dbReference type="RefSeq" id="WP_190861368.1">
    <property type="nucleotide sequence ID" value="NZ_JACXIY010000014.1"/>
</dbReference>
<dbReference type="InterPro" id="IPR036291">
    <property type="entry name" value="NAD(P)-bd_dom_sf"/>
</dbReference>
<evidence type="ECO:0000259" key="1">
    <source>
        <dbReference type="Pfam" id="PF03435"/>
    </source>
</evidence>
<dbReference type="PANTHER" id="PTHR43796:SF2">
    <property type="entry name" value="CARBOXYNORSPERMIDINE SYNTHASE"/>
    <property type="match status" value="1"/>
</dbReference>
<organism evidence="2 3">
    <name type="scientific">Paenibacillus arenilitoris</name>
    <dbReference type="NCBI Taxonomy" id="2772299"/>
    <lineage>
        <taxon>Bacteria</taxon>
        <taxon>Bacillati</taxon>
        <taxon>Bacillota</taxon>
        <taxon>Bacilli</taxon>
        <taxon>Bacillales</taxon>
        <taxon>Paenibacillaceae</taxon>
        <taxon>Paenibacillus</taxon>
    </lineage>
</organism>
<dbReference type="Pfam" id="PF03435">
    <property type="entry name" value="Sacchrp_dh_NADP"/>
    <property type="match status" value="1"/>
</dbReference>
<gene>
    <name evidence="2" type="ORF">IDH41_12250</name>
</gene>
<dbReference type="InterPro" id="IPR005097">
    <property type="entry name" value="Sacchrp_dh_NADP-bd"/>
</dbReference>
<sequence>MKHKIVVIGGYGQVGQVVCRRLGGLFPGKVYAAGRSLGKAEAFASSTGGAVLPLRMDVHASLDASFPDETALIVMCMDQEDTGFVEQCLANGIHYIDLSASYRFLSKVRSLGTKGLASRSVSVLSVGLAPGLTNLLAKQCAEELDEVRGLDLFLMLGLGDRHGKAAIEWMVDHLNVSFPVREGGLDIEAVSFSDGLTTSFPGKTGRRRTYRFPFADQRVVPDTLGIDTASTRICFDSVWATETIARLRKLGALRVLRHRAARGMVVGLFRKLRLGSDACVAKASAEGTIGGREIRFECSIQGRREFEITGEIAAFVAQSLYTREYRPGVYHIEELFRPMAVIEALGDLVAFEQKTSLAHRP</sequence>
<dbReference type="Proteomes" id="UP000632125">
    <property type="component" value="Unassembled WGS sequence"/>
</dbReference>
<comment type="caution">
    <text evidence="2">The sequence shown here is derived from an EMBL/GenBank/DDBJ whole genome shotgun (WGS) entry which is preliminary data.</text>
</comment>
<dbReference type="SUPFAM" id="SSF51735">
    <property type="entry name" value="NAD(P)-binding Rossmann-fold domains"/>
    <property type="match status" value="1"/>
</dbReference>
<dbReference type="Gene3D" id="3.40.50.720">
    <property type="entry name" value="NAD(P)-binding Rossmann-like Domain"/>
    <property type="match status" value="1"/>
</dbReference>
<proteinExistence type="predicted"/>
<evidence type="ECO:0000313" key="3">
    <source>
        <dbReference type="Proteomes" id="UP000632125"/>
    </source>
</evidence>
<protein>
    <submittedName>
        <fullName evidence="2">Saccharopine dehydrogenase NADP-binding domain-containing protein</fullName>
    </submittedName>
</protein>